<dbReference type="AlphaFoldDB" id="A0A813G665"/>
<dbReference type="OrthoDB" id="7848332at2759"/>
<dbReference type="PANTHER" id="PTHR11006">
    <property type="entry name" value="PROTEIN ARGININE N-METHYLTRANSFERASE"/>
    <property type="match status" value="1"/>
</dbReference>
<keyword evidence="2" id="KW-0489">Methyltransferase</keyword>
<gene>
    <name evidence="4" type="ORF">PGLA1383_LOCUS39176</name>
    <name evidence="5" type="ORF">PGLA2088_LOCUS18520</name>
</gene>
<dbReference type="PROSITE" id="PS51678">
    <property type="entry name" value="SAM_MT_PRMT"/>
    <property type="match status" value="1"/>
</dbReference>
<keyword evidence="2" id="KW-0808">Transferase</keyword>
<dbReference type="EMBL" id="CAJNNV010027794">
    <property type="protein sequence ID" value="CAE8621658.1"/>
    <property type="molecule type" value="Genomic_DNA"/>
</dbReference>
<keyword evidence="1 2" id="KW-0949">S-adenosyl-L-methionine</keyword>
<dbReference type="EMBL" id="CAJNNW010024619">
    <property type="protein sequence ID" value="CAE8673406.1"/>
    <property type="molecule type" value="Genomic_DNA"/>
</dbReference>
<dbReference type="Proteomes" id="UP000654075">
    <property type="component" value="Unassembled WGS sequence"/>
</dbReference>
<evidence type="ECO:0000256" key="2">
    <source>
        <dbReference type="PROSITE-ProRule" id="PRU01015"/>
    </source>
</evidence>
<name>A0A813G665_POLGL</name>
<reference evidence="4" key="1">
    <citation type="submission" date="2021-02" db="EMBL/GenBank/DDBJ databases">
        <authorList>
            <person name="Dougan E. K."/>
            <person name="Rhodes N."/>
            <person name="Thang M."/>
            <person name="Chan C."/>
        </authorList>
    </citation>
    <scope>NUCLEOTIDE SEQUENCE</scope>
</reference>
<dbReference type="SUPFAM" id="SSF53335">
    <property type="entry name" value="S-adenosyl-L-methionine-dependent methyltransferases"/>
    <property type="match status" value="1"/>
</dbReference>
<comment type="caution">
    <text evidence="4">The sequence shown here is derived from an EMBL/GenBank/DDBJ whole genome shotgun (WGS) entry which is preliminary data.</text>
</comment>
<dbReference type="PANTHER" id="PTHR11006:SF4">
    <property type="entry name" value="PROTEIN ARGININE N-METHYLTRANSFERASE 7"/>
    <property type="match status" value="1"/>
</dbReference>
<dbReference type="InterPro" id="IPR029063">
    <property type="entry name" value="SAM-dependent_MTases_sf"/>
</dbReference>
<evidence type="ECO:0000313" key="5">
    <source>
        <dbReference type="EMBL" id="CAE8673406.1"/>
    </source>
</evidence>
<dbReference type="GO" id="GO:0042054">
    <property type="term" value="F:histone methyltransferase activity"/>
    <property type="evidence" value="ECO:0007669"/>
    <property type="project" value="TreeGrafter"/>
</dbReference>
<dbReference type="Proteomes" id="UP000626109">
    <property type="component" value="Unassembled WGS sequence"/>
</dbReference>
<proteinExistence type="predicted"/>
<dbReference type="Gene3D" id="3.40.50.150">
    <property type="entry name" value="Vaccinia Virus protein VP39"/>
    <property type="match status" value="1"/>
</dbReference>
<keyword evidence="6" id="KW-1185">Reference proteome</keyword>
<evidence type="ECO:0000256" key="1">
    <source>
        <dbReference type="ARBA" id="ARBA00022691"/>
    </source>
</evidence>
<sequence length="127" mass="14129">MVDATPCRYDWLGIHEEMLRDRVRVNAYRDAILGNRWAFEGRTVLEVGCGTGILSMFAAQAGAAVVYAVDAEPSCVEMTRRVAEANGLGSIIRPVVGRVEAIDLPCKVDIIISEWMGYFLLYENMLE</sequence>
<dbReference type="CDD" id="cd02440">
    <property type="entry name" value="AdoMet_MTases"/>
    <property type="match status" value="1"/>
</dbReference>
<evidence type="ECO:0000313" key="4">
    <source>
        <dbReference type="EMBL" id="CAE8621658.1"/>
    </source>
</evidence>
<evidence type="ECO:0000313" key="6">
    <source>
        <dbReference type="Proteomes" id="UP000654075"/>
    </source>
</evidence>
<evidence type="ECO:0000259" key="3">
    <source>
        <dbReference type="Pfam" id="PF13649"/>
    </source>
</evidence>
<dbReference type="InterPro" id="IPR025799">
    <property type="entry name" value="Arg_MeTrfase"/>
</dbReference>
<feature type="domain" description="Methyltransferase" evidence="3">
    <location>
        <begin position="44"/>
        <end position="114"/>
    </location>
</feature>
<dbReference type="GO" id="GO:0032259">
    <property type="term" value="P:methylation"/>
    <property type="evidence" value="ECO:0007669"/>
    <property type="project" value="UniProtKB-KW"/>
</dbReference>
<dbReference type="OMA" id="ISEWXNI"/>
<protein>
    <recommendedName>
        <fullName evidence="3">Methyltransferase domain-containing protein</fullName>
    </recommendedName>
</protein>
<dbReference type="InterPro" id="IPR041698">
    <property type="entry name" value="Methyltransf_25"/>
</dbReference>
<accession>A0A813G665</accession>
<dbReference type="Pfam" id="PF13649">
    <property type="entry name" value="Methyltransf_25"/>
    <property type="match status" value="1"/>
</dbReference>
<dbReference type="GO" id="GO:0016274">
    <property type="term" value="F:protein-arginine N-methyltransferase activity"/>
    <property type="evidence" value="ECO:0007669"/>
    <property type="project" value="InterPro"/>
</dbReference>
<organism evidence="4 6">
    <name type="scientific">Polarella glacialis</name>
    <name type="common">Dinoflagellate</name>
    <dbReference type="NCBI Taxonomy" id="89957"/>
    <lineage>
        <taxon>Eukaryota</taxon>
        <taxon>Sar</taxon>
        <taxon>Alveolata</taxon>
        <taxon>Dinophyceae</taxon>
        <taxon>Suessiales</taxon>
        <taxon>Suessiaceae</taxon>
        <taxon>Polarella</taxon>
    </lineage>
</organism>
<feature type="non-terminal residue" evidence="4">
    <location>
        <position position="127"/>
    </location>
</feature>